<dbReference type="EMBL" id="JASBWT010000008">
    <property type="protein sequence ID" value="KAJ9102396.1"/>
    <property type="molecule type" value="Genomic_DNA"/>
</dbReference>
<keyword evidence="2" id="KW-1185">Reference proteome</keyword>
<evidence type="ECO:0000313" key="2">
    <source>
        <dbReference type="Proteomes" id="UP001227268"/>
    </source>
</evidence>
<protein>
    <submittedName>
        <fullName evidence="1">Uncharacterized protein</fullName>
    </submittedName>
</protein>
<sequence>MVEPKLLAFSALLGGISSYLLFRRTKVSARSRLNAEEAGKEQKRIQELLKYAEKMDKAYEEYLVGVGQAVAAREKKMEEYERQEKERRRKLEKRKMTGKHRRHSDASSLNSATSSQLSTLNDRTYIYDGLYYKTLGSSTEGEALEFTLCDFPFLDTAEEDKETRRKPLTHAVTEVEKVLVELCNVPVRLVVCPPDVNAELWEDDPEDDEVGKGKQETRKVGDLVRDTGYGALVYRQLMPKKITTSNATLLGYNATSSKEEHDRTSFLVDLLAALKPYKITFSTESPDTPTSLISVDPERCLVPAKKLPLVIAGAKAFRNQKRALENLEVGPCLPISLHCNSLYHFAFAEWRVKTLRIWYEGISGAAPGQPFQDTSGSRLLPTIMFDPSYGFLRMMAGIQADVPSAQPKEVGTEIILVVQDEIHIDSFREEIEWLASPMVPYQQLDADDVLDPVVRLQLFKDKVLYTVDTEARQTVRRVWGT</sequence>
<proteinExistence type="predicted"/>
<dbReference type="Proteomes" id="UP001227268">
    <property type="component" value="Unassembled WGS sequence"/>
</dbReference>
<reference evidence="1" key="1">
    <citation type="submission" date="2023-04" db="EMBL/GenBank/DDBJ databases">
        <title>Draft Genome sequencing of Naganishia species isolated from polar environments using Oxford Nanopore Technology.</title>
        <authorList>
            <person name="Leo P."/>
            <person name="Venkateswaran K."/>
        </authorList>
    </citation>
    <scope>NUCLEOTIDE SEQUENCE</scope>
    <source>
        <strain evidence="1">MNA-CCFEE 5423</strain>
    </source>
</reference>
<gene>
    <name evidence="1" type="ORF">QFC21_002796</name>
</gene>
<accession>A0ACC2VTE3</accession>
<organism evidence="1 2">
    <name type="scientific">Naganishia friedmannii</name>
    <dbReference type="NCBI Taxonomy" id="89922"/>
    <lineage>
        <taxon>Eukaryota</taxon>
        <taxon>Fungi</taxon>
        <taxon>Dikarya</taxon>
        <taxon>Basidiomycota</taxon>
        <taxon>Agaricomycotina</taxon>
        <taxon>Tremellomycetes</taxon>
        <taxon>Filobasidiales</taxon>
        <taxon>Filobasidiaceae</taxon>
        <taxon>Naganishia</taxon>
    </lineage>
</organism>
<comment type="caution">
    <text evidence="1">The sequence shown here is derived from an EMBL/GenBank/DDBJ whole genome shotgun (WGS) entry which is preliminary data.</text>
</comment>
<name>A0ACC2VTE3_9TREE</name>
<evidence type="ECO:0000313" key="1">
    <source>
        <dbReference type="EMBL" id="KAJ9102396.1"/>
    </source>
</evidence>